<keyword evidence="2" id="KW-0678">Repressor</keyword>
<evidence type="ECO:0000256" key="4">
    <source>
        <dbReference type="ARBA" id="ARBA00023163"/>
    </source>
</evidence>
<dbReference type="InterPro" id="IPR040398">
    <property type="entry name" value="Not1"/>
</dbReference>
<reference evidence="8" key="1">
    <citation type="submission" date="2020-01" db="EMBL/GenBank/DDBJ databases">
        <authorList>
            <person name="Mishra B."/>
        </authorList>
    </citation>
    <scope>NUCLEOTIDE SEQUENCE [LARGE SCALE GENOMIC DNA]</scope>
</reference>
<dbReference type="GO" id="GO:0017148">
    <property type="term" value="P:negative regulation of translation"/>
    <property type="evidence" value="ECO:0007669"/>
    <property type="project" value="InterPro"/>
</dbReference>
<dbReference type="InterPro" id="IPR032191">
    <property type="entry name" value="CNOT1_CAF1_bind"/>
</dbReference>
<keyword evidence="3" id="KW-0805">Transcription regulation</keyword>
<feature type="domain" description="CCR4-NOT transcription complex subunit 1 CAF1-binding" evidence="7">
    <location>
        <begin position="37"/>
        <end position="255"/>
    </location>
</feature>
<dbReference type="GO" id="GO:0000932">
    <property type="term" value="C:P-body"/>
    <property type="evidence" value="ECO:0007669"/>
    <property type="project" value="TreeGrafter"/>
</dbReference>
<dbReference type="Gene3D" id="1.25.40.180">
    <property type="match status" value="1"/>
</dbReference>
<gene>
    <name evidence="8" type="ORF">MERR_LOCUS34540</name>
</gene>
<evidence type="ECO:0000259" key="7">
    <source>
        <dbReference type="Pfam" id="PF16415"/>
    </source>
</evidence>
<keyword evidence="4" id="KW-0804">Transcription</keyword>
<evidence type="ECO:0000259" key="6">
    <source>
        <dbReference type="Pfam" id="PF04054"/>
    </source>
</evidence>
<dbReference type="Pfam" id="PF04054">
    <property type="entry name" value="Not1"/>
    <property type="match status" value="1"/>
</dbReference>
<dbReference type="Proteomes" id="UP000467841">
    <property type="component" value="Unassembled WGS sequence"/>
</dbReference>
<keyword evidence="9" id="KW-1185">Reference proteome</keyword>
<evidence type="ECO:0000313" key="8">
    <source>
        <dbReference type="EMBL" id="CAA7047305.1"/>
    </source>
</evidence>
<dbReference type="GO" id="GO:0030015">
    <property type="term" value="C:CCR4-NOT core complex"/>
    <property type="evidence" value="ECO:0007669"/>
    <property type="project" value="InterPro"/>
</dbReference>
<dbReference type="PANTHER" id="PTHR13162:SF15">
    <property type="entry name" value="CCR4-NOT COMPLEX COMPONENT NOT1 C-TERMINAL DOMAIN-CONTAINING PROTEIN"/>
    <property type="match status" value="1"/>
</dbReference>
<evidence type="ECO:0000256" key="5">
    <source>
        <dbReference type="ARBA" id="ARBA00023242"/>
    </source>
</evidence>
<dbReference type="Gene3D" id="1.25.40.790">
    <property type="match status" value="1"/>
</dbReference>
<dbReference type="GO" id="GO:0005634">
    <property type="term" value="C:nucleus"/>
    <property type="evidence" value="ECO:0007669"/>
    <property type="project" value="UniProtKB-SubCell"/>
</dbReference>
<organism evidence="8 9">
    <name type="scientific">Microthlaspi erraticum</name>
    <dbReference type="NCBI Taxonomy" id="1685480"/>
    <lineage>
        <taxon>Eukaryota</taxon>
        <taxon>Viridiplantae</taxon>
        <taxon>Streptophyta</taxon>
        <taxon>Embryophyta</taxon>
        <taxon>Tracheophyta</taxon>
        <taxon>Spermatophyta</taxon>
        <taxon>Magnoliopsida</taxon>
        <taxon>eudicotyledons</taxon>
        <taxon>Gunneridae</taxon>
        <taxon>Pentapetalae</taxon>
        <taxon>rosids</taxon>
        <taxon>malvids</taxon>
        <taxon>Brassicales</taxon>
        <taxon>Brassicaceae</taxon>
        <taxon>Coluteocarpeae</taxon>
        <taxon>Microthlaspi</taxon>
    </lineage>
</organism>
<keyword evidence="5" id="KW-0539">Nucleus</keyword>
<dbReference type="OrthoDB" id="1031491at2759"/>
<comment type="caution">
    <text evidence="8">The sequence shown here is derived from an EMBL/GenBank/DDBJ whole genome shotgun (WGS) entry which is preliminary data.</text>
</comment>
<evidence type="ECO:0000256" key="3">
    <source>
        <dbReference type="ARBA" id="ARBA00023015"/>
    </source>
</evidence>
<name>A0A6D2KHW7_9BRAS</name>
<dbReference type="Gene3D" id="1.25.40.800">
    <property type="match status" value="1"/>
</dbReference>
<comment type="subcellular location">
    <subcellularLocation>
        <location evidence="1">Nucleus</location>
    </subcellularLocation>
</comment>
<accession>A0A6D2KHW7</accession>
<dbReference type="GO" id="GO:0000289">
    <property type="term" value="P:nuclear-transcribed mRNA poly(A) tail shortening"/>
    <property type="evidence" value="ECO:0007669"/>
    <property type="project" value="UniProtKB-ARBA"/>
</dbReference>
<proteinExistence type="predicted"/>
<dbReference type="InterPro" id="IPR007196">
    <property type="entry name" value="CCR4-Not_Not1_C"/>
</dbReference>
<dbReference type="Pfam" id="PF16415">
    <property type="entry name" value="CNOT1_CAF1_bind"/>
    <property type="match status" value="1"/>
</dbReference>
<dbReference type="AlphaFoldDB" id="A0A6D2KHW7"/>
<dbReference type="PANTHER" id="PTHR13162">
    <property type="entry name" value="CCR4-NOT TRANSCRIPTION COMPLEX"/>
    <property type="match status" value="1"/>
</dbReference>
<dbReference type="EMBL" id="CACVBM020001372">
    <property type="protein sequence ID" value="CAA7047305.1"/>
    <property type="molecule type" value="Genomic_DNA"/>
</dbReference>
<dbReference type="GO" id="GO:0060090">
    <property type="term" value="F:molecular adaptor activity"/>
    <property type="evidence" value="ECO:0007669"/>
    <property type="project" value="TreeGrafter"/>
</dbReference>
<dbReference type="FunFam" id="1.25.40.180:FF:000012">
    <property type="entry name" value="Ccr4-Not transcription complex subunit"/>
    <property type="match status" value="1"/>
</dbReference>
<evidence type="ECO:0000256" key="1">
    <source>
        <dbReference type="ARBA" id="ARBA00004123"/>
    </source>
</evidence>
<sequence length="705" mass="80361">MIPSNKVSVHGQESCEVFPLNIGTLVAAVERKENPIPAPPSEVQDKISFIMNNVSAANIESKEKEFTESLSIQYYPWFAQYVVMKRVSTERKFHALYLNFLDKVNSRPLYKEIVQATYDNCKVLLGSELIKSSSEERSLLKNLGSWLGKVTIGRNHVLRAREIDPKSLILDAYEKGLLIAIIPFTTKVLESCQSSIVYQPPNPWTMSILGLLAEIYSMPQLKMNLMFDIEVFFKNLGVDIKHVKPTSFLKGRTREVDGNPDFSNKDFGVAQGSQPHMINELESEYISPHNRAELTTNAAGHSKSLSQIMTVTVRSLLKDASDKKTALNPLPYFRFFINLLLDSSSPGPMEDGANYQVLIDFANAFHALQPLNIPAFSFAWLELVSHRSFMPKLLSLNGQKGWPYFQRLLVGLLKFLEPLLRDVERRPSVHLLYKGTLKVLLVLLHDYPEFLCDYHFTFCNVIPSSCIQMRNIVLCSSPRNMRLPNPFTPNLKIDLLPAPRILAEVDAALKEEQMKTHLDEYLSMRQHDSSFLNELKQRLLLPASEADSAGTRYNVPLVNSLVLYVGLQAVQQREAEAEGQWNANVAALQMFKFLSWELDTEGRFMLLSAMANQLRYPNSHTHYFATTILSLFYESDHEIVKEQITRVLLERLIVQQPHPWGLLITLRELIKNDGFWEQKYAPYIKKLIQFVARSYGGLKPDIVST</sequence>
<evidence type="ECO:0000313" key="9">
    <source>
        <dbReference type="Proteomes" id="UP000467841"/>
    </source>
</evidence>
<feature type="domain" description="CCR4-Not complex component Not1 C-terminal" evidence="6">
    <location>
        <begin position="352"/>
        <end position="681"/>
    </location>
</feature>
<evidence type="ECO:0008006" key="10">
    <source>
        <dbReference type="Google" id="ProtNLM"/>
    </source>
</evidence>
<evidence type="ECO:0000256" key="2">
    <source>
        <dbReference type="ARBA" id="ARBA00022491"/>
    </source>
</evidence>
<protein>
    <recommendedName>
        <fullName evidence="10">CCR4-Not complex component Not1 C-terminal domain-containing protein</fullName>
    </recommendedName>
</protein>